<organism evidence="2 3">
    <name type="scientific">Physocladia obscura</name>
    <dbReference type="NCBI Taxonomy" id="109957"/>
    <lineage>
        <taxon>Eukaryota</taxon>
        <taxon>Fungi</taxon>
        <taxon>Fungi incertae sedis</taxon>
        <taxon>Chytridiomycota</taxon>
        <taxon>Chytridiomycota incertae sedis</taxon>
        <taxon>Chytridiomycetes</taxon>
        <taxon>Chytridiales</taxon>
        <taxon>Chytriomycetaceae</taxon>
        <taxon>Physocladia</taxon>
    </lineage>
</organism>
<feature type="compositionally biased region" description="Low complexity" evidence="1">
    <location>
        <begin position="68"/>
        <end position="84"/>
    </location>
</feature>
<feature type="compositionally biased region" description="Polar residues" evidence="1">
    <location>
        <begin position="282"/>
        <end position="291"/>
    </location>
</feature>
<dbReference type="AlphaFoldDB" id="A0AAD5XKM7"/>
<feature type="compositionally biased region" description="Basic and acidic residues" evidence="1">
    <location>
        <begin position="210"/>
        <end position="219"/>
    </location>
</feature>
<feature type="compositionally biased region" description="Polar residues" evidence="1">
    <location>
        <begin position="220"/>
        <end position="229"/>
    </location>
</feature>
<name>A0AAD5XKM7_9FUNG</name>
<proteinExistence type="predicted"/>
<evidence type="ECO:0000313" key="2">
    <source>
        <dbReference type="EMBL" id="KAJ3141430.1"/>
    </source>
</evidence>
<sequence length="803" mass="88001">MIANSFSPGSSVRLSKQIIQMPPMEPIPIPSATSAASAADKTSFSTNINAKGISGIIAANDALPMPASRSQRSISTTSSRQTSSATLPPSNPQPQQYQLQETTLRVSVKQRNGSIATITTVPAKVTRGFFSPPAPAASSLPIQIGANLNNGRVVFPYTAYSAPVSGNEAIPLSTFFGVGEGQLLKERLKREQELREEQFYQQHLFMEKQFRDQQQHDTRNNQSLTNNGESYGIYDSKATVILQSVPEKVDERTVESNAGTEKKASFAIGVAEDDDESESSSPYGTVEQSNDGGFRAASNTMKHDSNQSITQNFVSQSDLPIAISSPVLTRRTFPSAPYLPLKTMESVTRSPTPSTMKLLLNPNPNSSSAADIPDLSSKAQYKPDPSVGVRHGNPQQTQAASAIPITKPSVQKPGVSDVCAVAVAPGAAVPEVQAPLHATPTATATSEADVQAAAAAARARGQNLPKNVPEFYRRLQDLRAHNIQHLSALRNQIDVLRTGSDDVVEYYEREMSAVVEKLRREEGYLVDFGRREMGIDAFHTYVILFFLFGVEVKTLSLMLSSLPTFEPDRTPKQSHYHEYPHTQDHIRRTKSNAHISNHTAAVAAAALARQGSIGAQQRIAEAVDQRVVAVAQMNIPRNRSTAQVVEMLNIAQEQQLRQQRLEQKYQQHYNQQQHQLNLSHLQQPLQQQVKQQQQQQYQYERQQQINMDSAGSPLTKQGVSVISDITPGPAIFSTVPAFLPLNTDMEEDYDDLEEHDVELVPVAVPSESTTAFGATSNDRDWIESRHQSNEVAEEEGTGLTTSI</sequence>
<feature type="compositionally biased region" description="Polar residues" evidence="1">
    <location>
        <begin position="85"/>
        <end position="98"/>
    </location>
</feature>
<feature type="region of interest" description="Disordered" evidence="1">
    <location>
        <begin position="66"/>
        <end position="98"/>
    </location>
</feature>
<feature type="region of interest" description="Disordered" evidence="1">
    <location>
        <begin position="362"/>
        <end position="411"/>
    </location>
</feature>
<dbReference type="EMBL" id="JADGJH010000032">
    <property type="protein sequence ID" value="KAJ3141430.1"/>
    <property type="molecule type" value="Genomic_DNA"/>
</dbReference>
<gene>
    <name evidence="2" type="ORF">HK100_006859</name>
</gene>
<feature type="region of interest" description="Disordered" evidence="1">
    <location>
        <begin position="265"/>
        <end position="305"/>
    </location>
</feature>
<dbReference type="Proteomes" id="UP001211907">
    <property type="component" value="Unassembled WGS sequence"/>
</dbReference>
<comment type="caution">
    <text evidence="2">The sequence shown here is derived from an EMBL/GenBank/DDBJ whole genome shotgun (WGS) entry which is preliminary data.</text>
</comment>
<feature type="region of interest" description="Disordered" evidence="1">
    <location>
        <begin position="210"/>
        <end position="230"/>
    </location>
</feature>
<evidence type="ECO:0000313" key="3">
    <source>
        <dbReference type="Proteomes" id="UP001211907"/>
    </source>
</evidence>
<protein>
    <submittedName>
        <fullName evidence="2">Uncharacterized protein</fullName>
    </submittedName>
</protein>
<accession>A0AAD5XKM7</accession>
<evidence type="ECO:0000256" key="1">
    <source>
        <dbReference type="SAM" id="MobiDB-lite"/>
    </source>
</evidence>
<reference evidence="2" key="1">
    <citation type="submission" date="2020-05" db="EMBL/GenBank/DDBJ databases">
        <title>Phylogenomic resolution of chytrid fungi.</title>
        <authorList>
            <person name="Stajich J.E."/>
            <person name="Amses K."/>
            <person name="Simmons R."/>
            <person name="Seto K."/>
            <person name="Myers J."/>
            <person name="Bonds A."/>
            <person name="Quandt C.A."/>
            <person name="Barry K."/>
            <person name="Liu P."/>
            <person name="Grigoriev I."/>
            <person name="Longcore J.E."/>
            <person name="James T.Y."/>
        </authorList>
    </citation>
    <scope>NUCLEOTIDE SEQUENCE</scope>
    <source>
        <strain evidence="2">JEL0513</strain>
    </source>
</reference>
<keyword evidence="3" id="KW-1185">Reference proteome</keyword>